<dbReference type="GO" id="GO:0008535">
    <property type="term" value="P:respiratory chain complex IV assembly"/>
    <property type="evidence" value="ECO:0007669"/>
    <property type="project" value="InterPro"/>
</dbReference>
<keyword evidence="3" id="KW-1015">Disulfide bond</keyword>
<evidence type="ECO:0000313" key="4">
    <source>
        <dbReference type="EMBL" id="ETE72636.1"/>
    </source>
</evidence>
<dbReference type="PANTHER" id="PTHR46690">
    <property type="entry name" value="CYTOCHROME C OXIDASE ASSEMBLY FACTOR 6 HOMOLOG"/>
    <property type="match status" value="1"/>
</dbReference>
<feature type="non-terminal residue" evidence="4">
    <location>
        <position position="1"/>
    </location>
</feature>
<dbReference type="Gene3D" id="1.10.10.140">
    <property type="entry name" value="Cytochrome c oxidase, subunit VIb"/>
    <property type="match status" value="1"/>
</dbReference>
<sequence>MAFEVAIVPLLPCFEYIRGVQGGIPGVSKMSAPSMKERKACWDARDFYWKCLDENMKDTLKCDKLRCSFENLCPPQWTFTELVANQYVTLLNLAAHTTKTNKNLEEHRSRTVPFAPLPKTCKKASHPATKLRRHP</sequence>
<evidence type="ECO:0000256" key="1">
    <source>
        <dbReference type="ARBA" id="ARBA00004173"/>
    </source>
</evidence>
<keyword evidence="5" id="KW-1185">Reference proteome</keyword>
<name>V8PF91_OPHHA</name>
<dbReference type="PANTHER" id="PTHR46690:SF1">
    <property type="entry name" value="CYTOCHROME C OXIDASE ASSEMBLY FACTOR 6 HOMOLOG"/>
    <property type="match status" value="1"/>
</dbReference>
<protein>
    <submittedName>
        <fullName evidence="4">Uncharacterized protein</fullName>
    </submittedName>
</protein>
<proteinExistence type="predicted"/>
<evidence type="ECO:0000256" key="2">
    <source>
        <dbReference type="ARBA" id="ARBA00023128"/>
    </source>
</evidence>
<dbReference type="Pfam" id="PF02297">
    <property type="entry name" value="COX6B"/>
    <property type="match status" value="1"/>
</dbReference>
<dbReference type="InterPro" id="IPR036549">
    <property type="entry name" value="CX6/COA6-like_sf"/>
</dbReference>
<dbReference type="SUPFAM" id="SSF47694">
    <property type="entry name" value="Cytochrome c oxidase subunit h"/>
    <property type="match status" value="1"/>
</dbReference>
<dbReference type="InterPro" id="IPR048280">
    <property type="entry name" value="COX6B-like"/>
</dbReference>
<dbReference type="AlphaFoldDB" id="V8PF91"/>
<evidence type="ECO:0000313" key="5">
    <source>
        <dbReference type="Proteomes" id="UP000018936"/>
    </source>
</evidence>
<dbReference type="InterPro" id="IPR042289">
    <property type="entry name" value="COA6"/>
</dbReference>
<keyword evidence="2" id="KW-0496">Mitochondrion</keyword>
<dbReference type="OrthoDB" id="16284at2759"/>
<comment type="subcellular location">
    <subcellularLocation>
        <location evidence="1">Mitochondrion</location>
    </subcellularLocation>
</comment>
<dbReference type="GO" id="GO:0042775">
    <property type="term" value="P:mitochondrial ATP synthesis coupled electron transport"/>
    <property type="evidence" value="ECO:0007669"/>
    <property type="project" value="TreeGrafter"/>
</dbReference>
<organism evidence="4 5">
    <name type="scientific">Ophiophagus hannah</name>
    <name type="common">King cobra</name>
    <name type="synonym">Naja hannah</name>
    <dbReference type="NCBI Taxonomy" id="8665"/>
    <lineage>
        <taxon>Eukaryota</taxon>
        <taxon>Metazoa</taxon>
        <taxon>Chordata</taxon>
        <taxon>Craniata</taxon>
        <taxon>Vertebrata</taxon>
        <taxon>Euteleostomi</taxon>
        <taxon>Lepidosauria</taxon>
        <taxon>Squamata</taxon>
        <taxon>Bifurcata</taxon>
        <taxon>Unidentata</taxon>
        <taxon>Episquamata</taxon>
        <taxon>Toxicofera</taxon>
        <taxon>Serpentes</taxon>
        <taxon>Colubroidea</taxon>
        <taxon>Elapidae</taxon>
        <taxon>Elapinae</taxon>
        <taxon>Ophiophagus</taxon>
    </lineage>
</organism>
<dbReference type="Proteomes" id="UP000018936">
    <property type="component" value="Unassembled WGS sequence"/>
</dbReference>
<comment type="caution">
    <text evidence="4">The sequence shown here is derived from an EMBL/GenBank/DDBJ whole genome shotgun (WGS) entry which is preliminary data.</text>
</comment>
<reference evidence="4 5" key="1">
    <citation type="journal article" date="2013" name="Proc. Natl. Acad. Sci. U.S.A.">
        <title>The king cobra genome reveals dynamic gene evolution and adaptation in the snake venom system.</title>
        <authorList>
            <person name="Vonk F.J."/>
            <person name="Casewell N.R."/>
            <person name="Henkel C.V."/>
            <person name="Heimberg A.M."/>
            <person name="Jansen H.J."/>
            <person name="McCleary R.J."/>
            <person name="Kerkkamp H.M."/>
            <person name="Vos R.A."/>
            <person name="Guerreiro I."/>
            <person name="Calvete J.J."/>
            <person name="Wuster W."/>
            <person name="Woods A.E."/>
            <person name="Logan J.M."/>
            <person name="Harrison R.A."/>
            <person name="Castoe T.A."/>
            <person name="de Koning A.P."/>
            <person name="Pollock D.D."/>
            <person name="Yandell M."/>
            <person name="Calderon D."/>
            <person name="Renjifo C."/>
            <person name="Currier R.B."/>
            <person name="Salgado D."/>
            <person name="Pla D."/>
            <person name="Sanz L."/>
            <person name="Hyder A.S."/>
            <person name="Ribeiro J.M."/>
            <person name="Arntzen J.W."/>
            <person name="van den Thillart G.E."/>
            <person name="Boetzer M."/>
            <person name="Pirovano W."/>
            <person name="Dirks R.P."/>
            <person name="Spaink H.P."/>
            <person name="Duboule D."/>
            <person name="McGlinn E."/>
            <person name="Kini R.M."/>
            <person name="Richardson M.K."/>
        </authorList>
    </citation>
    <scope>NUCLEOTIDE SEQUENCE</scope>
    <source>
        <tissue evidence="4">Blood</tissue>
    </source>
</reference>
<dbReference type="GO" id="GO:0005739">
    <property type="term" value="C:mitochondrion"/>
    <property type="evidence" value="ECO:0007669"/>
    <property type="project" value="UniProtKB-SubCell"/>
</dbReference>
<accession>V8PF91</accession>
<dbReference type="EMBL" id="AZIM01000197">
    <property type="protein sequence ID" value="ETE72636.1"/>
    <property type="molecule type" value="Genomic_DNA"/>
</dbReference>
<evidence type="ECO:0000256" key="3">
    <source>
        <dbReference type="ARBA" id="ARBA00023157"/>
    </source>
</evidence>
<gene>
    <name evidence="4" type="ORF">L345_01533</name>
</gene>